<dbReference type="PROSITE" id="PS51318">
    <property type="entry name" value="TAT"/>
    <property type="match status" value="1"/>
</dbReference>
<comment type="caution">
    <text evidence="1">The sequence shown here is derived from an EMBL/GenBank/DDBJ whole genome shotgun (WGS) entry which is preliminary data.</text>
</comment>
<evidence type="ECO:0000313" key="1">
    <source>
        <dbReference type="EMBL" id="GER94036.1"/>
    </source>
</evidence>
<protein>
    <submittedName>
        <fullName evidence="1">Chain A iron centre cytochrome C protein</fullName>
    </submittedName>
</protein>
<name>A0A5J4L926_9ZZZZ</name>
<dbReference type="InterPro" id="IPR010181">
    <property type="entry name" value="CGCAxxGCC_motif"/>
</dbReference>
<dbReference type="EMBL" id="BLAB01000001">
    <property type="protein sequence ID" value="GER94036.1"/>
    <property type="molecule type" value="Genomic_DNA"/>
</dbReference>
<dbReference type="SUPFAM" id="SSF48695">
    <property type="entry name" value="Multiheme cytochromes"/>
    <property type="match status" value="1"/>
</dbReference>
<reference evidence="1" key="1">
    <citation type="submission" date="2019-10" db="EMBL/GenBank/DDBJ databases">
        <title>Metagenomic sequencing of thiosulfate-disproportionating enrichment culture.</title>
        <authorList>
            <person name="Umezawa K."/>
            <person name="Kojima H."/>
            <person name="Fukui M."/>
        </authorList>
    </citation>
    <scope>NUCLEOTIDE SEQUENCE</scope>
    <source>
        <strain evidence="1">45J</strain>
    </source>
</reference>
<accession>A0A5J4L926</accession>
<gene>
    <name evidence="1" type="ORF">A45J_1794</name>
</gene>
<sequence length="262" mass="28795">MIINDNNDRLSRRDLIINSGKAAAGAAILSIGALNAVKTADAYEYSSGFKYEKLDPQEVGQVTYENYFKRWCTSSVIAGFVEALKKKVGGSWKDFPIDAYRWGHGGYAGWGALCGTMPGAGVIIGLVTKNTDTAEEMTNDLAFYYSYTELPDFEPSKIIKAQIKHMTMAGTPVCHISVGRWMRAEGVAFLTDQRAERCARLAANIAMEATKMLNAWVDGKYTPKHQPLYNVAANGITSQNNCMDCHGHAVPSPNKTYETLKK</sequence>
<dbReference type="AlphaFoldDB" id="A0A5J4L926"/>
<organism evidence="1">
    <name type="scientific">hot springs metagenome</name>
    <dbReference type="NCBI Taxonomy" id="433727"/>
    <lineage>
        <taxon>unclassified sequences</taxon>
        <taxon>metagenomes</taxon>
        <taxon>ecological metagenomes</taxon>
    </lineage>
</organism>
<proteinExistence type="predicted"/>
<dbReference type="InterPro" id="IPR006311">
    <property type="entry name" value="TAT_signal"/>
</dbReference>
<dbReference type="InterPro" id="IPR036280">
    <property type="entry name" value="Multihaem_cyt_sf"/>
</dbReference>
<dbReference type="Pfam" id="PF09719">
    <property type="entry name" value="C_GCAxxG_C_C"/>
    <property type="match status" value="1"/>
</dbReference>